<dbReference type="InterPro" id="IPR036641">
    <property type="entry name" value="HPT_dom_sf"/>
</dbReference>
<dbReference type="Pfam" id="PF01627">
    <property type="entry name" value="Hpt"/>
    <property type="match status" value="1"/>
</dbReference>
<dbReference type="InterPro" id="IPR005467">
    <property type="entry name" value="His_kinase_dom"/>
</dbReference>
<dbReference type="CDD" id="cd16916">
    <property type="entry name" value="HATPase_CheA-like"/>
    <property type="match status" value="1"/>
</dbReference>
<dbReference type="Proteomes" id="UP000738431">
    <property type="component" value="Chromosome"/>
</dbReference>
<keyword evidence="10" id="KW-0902">Two-component regulatory system</keyword>
<dbReference type="InterPro" id="IPR051315">
    <property type="entry name" value="Bact_Chemotaxis_CheA"/>
</dbReference>
<dbReference type="InterPro" id="IPR004105">
    <property type="entry name" value="CheA-like_dim"/>
</dbReference>
<evidence type="ECO:0000259" key="13">
    <source>
        <dbReference type="PROSITE" id="PS50109"/>
    </source>
</evidence>
<dbReference type="EMBL" id="CP139781">
    <property type="protein sequence ID" value="WRQ89294.1"/>
    <property type="molecule type" value="Genomic_DNA"/>
</dbReference>
<keyword evidence="5 12" id="KW-0597">Phosphoprotein</keyword>
<dbReference type="Gene3D" id="3.30.565.10">
    <property type="entry name" value="Histidine kinase-like ATPase, C-terminal domain"/>
    <property type="match status" value="1"/>
</dbReference>
<dbReference type="RefSeq" id="WP_221030015.1">
    <property type="nucleotide sequence ID" value="NZ_CP139781.1"/>
</dbReference>
<feature type="domain" description="CheW-like" evidence="14">
    <location>
        <begin position="603"/>
        <end position="737"/>
    </location>
</feature>
<name>A0ABZ1CC87_9BACT</name>
<dbReference type="PROSITE" id="PS50851">
    <property type="entry name" value="CHEW"/>
    <property type="match status" value="1"/>
</dbReference>
<dbReference type="SMART" id="SM01231">
    <property type="entry name" value="H-kinase_dim"/>
    <property type="match status" value="1"/>
</dbReference>
<evidence type="ECO:0000256" key="1">
    <source>
        <dbReference type="ARBA" id="ARBA00000085"/>
    </source>
</evidence>
<feature type="domain" description="HPt" evidence="15">
    <location>
        <begin position="152"/>
        <end position="256"/>
    </location>
</feature>
<dbReference type="InterPro" id="IPR037006">
    <property type="entry name" value="CheA-like_homodim_sf"/>
</dbReference>
<keyword evidence="7" id="KW-0547">Nucleotide-binding</keyword>
<evidence type="ECO:0000256" key="10">
    <source>
        <dbReference type="ARBA" id="ARBA00023012"/>
    </source>
</evidence>
<evidence type="ECO:0000256" key="12">
    <source>
        <dbReference type="PROSITE-ProRule" id="PRU00110"/>
    </source>
</evidence>
<keyword evidence="6 16" id="KW-0808">Transferase</keyword>
<evidence type="ECO:0000256" key="4">
    <source>
        <dbReference type="ARBA" id="ARBA00022500"/>
    </source>
</evidence>
<keyword evidence="4" id="KW-0145">Chemotaxis</keyword>
<gene>
    <name evidence="16" type="ORF">K1X11_007730</name>
</gene>
<dbReference type="PRINTS" id="PR00344">
    <property type="entry name" value="BCTRLSENSOR"/>
</dbReference>
<dbReference type="SUPFAM" id="SSF50341">
    <property type="entry name" value="CheW-like"/>
    <property type="match status" value="1"/>
</dbReference>
<dbReference type="InterPro" id="IPR036097">
    <property type="entry name" value="HisK_dim/P_sf"/>
</dbReference>
<dbReference type="GO" id="GO:0004673">
    <property type="term" value="F:protein histidine kinase activity"/>
    <property type="evidence" value="ECO:0007669"/>
    <property type="project" value="UniProtKB-EC"/>
</dbReference>
<keyword evidence="17" id="KW-1185">Reference proteome</keyword>
<dbReference type="PROSITE" id="PS50894">
    <property type="entry name" value="HPT"/>
    <property type="match status" value="1"/>
</dbReference>
<evidence type="ECO:0000256" key="6">
    <source>
        <dbReference type="ARBA" id="ARBA00022679"/>
    </source>
</evidence>
<evidence type="ECO:0000313" key="17">
    <source>
        <dbReference type="Proteomes" id="UP000738431"/>
    </source>
</evidence>
<dbReference type="Gene3D" id="2.30.30.40">
    <property type="entry name" value="SH3 Domains"/>
    <property type="match status" value="1"/>
</dbReference>
<dbReference type="PANTHER" id="PTHR43395">
    <property type="entry name" value="SENSOR HISTIDINE KINASE CHEA"/>
    <property type="match status" value="1"/>
</dbReference>
<dbReference type="Pfam" id="PF02895">
    <property type="entry name" value="H-kinase_dim"/>
    <property type="match status" value="1"/>
</dbReference>
<evidence type="ECO:0000256" key="11">
    <source>
        <dbReference type="ARBA" id="ARBA00035100"/>
    </source>
</evidence>
<protein>
    <recommendedName>
        <fullName evidence="3">Chemotaxis protein CheA</fullName>
        <ecNumber evidence="2">2.7.13.3</ecNumber>
    </recommendedName>
</protein>
<comment type="catalytic activity">
    <reaction evidence="1">
        <text>ATP + protein L-histidine = ADP + protein N-phospho-L-histidine.</text>
        <dbReference type="EC" id="2.7.13.3"/>
    </reaction>
</comment>
<evidence type="ECO:0000256" key="8">
    <source>
        <dbReference type="ARBA" id="ARBA00022777"/>
    </source>
</evidence>
<dbReference type="InterPro" id="IPR036890">
    <property type="entry name" value="HATPase_C_sf"/>
</dbReference>
<dbReference type="PANTHER" id="PTHR43395:SF10">
    <property type="entry name" value="CHEMOTAXIS PROTEIN CHEA"/>
    <property type="match status" value="1"/>
</dbReference>
<dbReference type="InterPro" id="IPR008207">
    <property type="entry name" value="Sig_transdc_His_kin_Hpt_dom"/>
</dbReference>
<accession>A0ABZ1CC87</accession>
<dbReference type="Pfam" id="PF02518">
    <property type="entry name" value="HATPase_c"/>
    <property type="match status" value="1"/>
</dbReference>
<evidence type="ECO:0000256" key="2">
    <source>
        <dbReference type="ARBA" id="ARBA00012438"/>
    </source>
</evidence>
<evidence type="ECO:0000256" key="5">
    <source>
        <dbReference type="ARBA" id="ARBA00022553"/>
    </source>
</evidence>
<dbReference type="Pfam" id="PF01584">
    <property type="entry name" value="CheW"/>
    <property type="match status" value="1"/>
</dbReference>
<dbReference type="SUPFAM" id="SSF47384">
    <property type="entry name" value="Homodimeric domain of signal transducing histidine kinase"/>
    <property type="match status" value="1"/>
</dbReference>
<feature type="modified residue" description="Phosphohistidine" evidence="12">
    <location>
        <position position="199"/>
    </location>
</feature>
<dbReference type="Gene3D" id="1.10.287.560">
    <property type="entry name" value="Histidine kinase CheA-like, homodimeric domain"/>
    <property type="match status" value="1"/>
</dbReference>
<dbReference type="InterPro" id="IPR002545">
    <property type="entry name" value="CheW-lke_dom"/>
</dbReference>
<dbReference type="InterPro" id="IPR036061">
    <property type="entry name" value="CheW-like_dom_sf"/>
</dbReference>
<dbReference type="SMART" id="SM00073">
    <property type="entry name" value="HPT"/>
    <property type="match status" value="1"/>
</dbReference>
<evidence type="ECO:0000313" key="16">
    <source>
        <dbReference type="EMBL" id="WRQ89294.1"/>
    </source>
</evidence>
<dbReference type="EC" id="2.7.13.3" evidence="2"/>
<dbReference type="InterPro" id="IPR003594">
    <property type="entry name" value="HATPase_dom"/>
</dbReference>
<dbReference type="SUPFAM" id="SSF47226">
    <property type="entry name" value="Histidine-containing phosphotransfer domain, HPT domain"/>
    <property type="match status" value="1"/>
</dbReference>
<evidence type="ECO:0000256" key="9">
    <source>
        <dbReference type="ARBA" id="ARBA00022840"/>
    </source>
</evidence>
<dbReference type="SUPFAM" id="SSF55874">
    <property type="entry name" value="ATPase domain of HSP90 chaperone/DNA topoisomerase II/histidine kinase"/>
    <property type="match status" value="1"/>
</dbReference>
<organism evidence="16 17">
    <name type="scientific">Actomonas aquatica</name>
    <dbReference type="NCBI Taxonomy" id="2866162"/>
    <lineage>
        <taxon>Bacteria</taxon>
        <taxon>Pseudomonadati</taxon>
        <taxon>Verrucomicrobiota</taxon>
        <taxon>Opitutia</taxon>
        <taxon>Opitutales</taxon>
        <taxon>Opitutaceae</taxon>
        <taxon>Actomonas</taxon>
    </lineage>
</organism>
<dbReference type="SMART" id="SM00387">
    <property type="entry name" value="HATPase_c"/>
    <property type="match status" value="1"/>
</dbReference>
<comment type="function">
    <text evidence="11">Involved in the transmission of sensory signals from the chemoreceptors to the flagellar motors. CheA is autophosphorylated; it can transfer its phosphate group to either CheB or CheY.</text>
</comment>
<evidence type="ECO:0000256" key="7">
    <source>
        <dbReference type="ARBA" id="ARBA00022741"/>
    </source>
</evidence>
<dbReference type="PROSITE" id="PS50109">
    <property type="entry name" value="HIS_KIN"/>
    <property type="match status" value="1"/>
</dbReference>
<keyword evidence="8" id="KW-0418">Kinase</keyword>
<sequence length="737" mass="79052">MPISQENLTAIDEISNRLASESILIQVGKDDGLIPIYSLLGELIELAGDDSAFLAPALEVRSGLDALLDNAMPFDEANVSKVKRLIDWLPMAVLTRRAEDDLPTWDEDVLEVRDGGVESAAAPVAEEPVPAAATAAAEPEVDTSIDTVLDLNMEENAELLAEFHAEAVDHLQQIEAALLVLDEEPKDADAMASMFRSFHTIKGVSGFLKLTPMHTLTHEVESLLDLARNNELDLTPSIITEILRSRDAVQAMVQQITVALEQGVLPDEVIPVSNLIASVKRVAVPRGTEPAPVAAAAPAAPAPISFADAAAELEAEQEEAAAPVAAKSDAPAAKAAPRRANVVRPMAATATVRVNTEKLDNLMNVVGELVIVQSQLMESSRDRAADSTDDGSTLTRNLTQLGRITKELQHTAMALRMVPVKPTFQKMERIARDLSRECGKKVSFHVSGEDTEIDRSVVEEIADPLVHMVRNAMDHGLEDPEGRTAAGKDVTGNVSLNAYHQGSNMVIELTDDGRGLDANKLLAKARKQGLIGENHGLEEQEIYQLIFHPGFSTAEKVTAVSGRGVGMDVVKRNIEKLRGKIEIESELGIGSTFRIMLPLTMAIIDGLVVKVGEDRFILPSTSVQMALRPSPEILSKVQGTGEVLDHRGKILPITRLHQQFGIPGAIEQPTEGIMVIVESAGRSHALLVDEMVNKQEVVIKSLGSFLQGLRGVAGGAILGDGNIALILDPGALFDEAA</sequence>
<evidence type="ECO:0000259" key="15">
    <source>
        <dbReference type="PROSITE" id="PS50894"/>
    </source>
</evidence>
<evidence type="ECO:0000256" key="3">
    <source>
        <dbReference type="ARBA" id="ARBA00021495"/>
    </source>
</evidence>
<reference evidence="16 17" key="1">
    <citation type="submission" date="2023-12" db="EMBL/GenBank/DDBJ databases">
        <title>Description of an unclassified Opitutus bacterium of Verrucomicrobiota.</title>
        <authorList>
            <person name="Zhang D.-F."/>
        </authorList>
    </citation>
    <scope>NUCLEOTIDE SEQUENCE [LARGE SCALE GENOMIC DNA]</scope>
    <source>
        <strain evidence="16 17">WL0086</strain>
    </source>
</reference>
<dbReference type="SMART" id="SM00260">
    <property type="entry name" value="CheW"/>
    <property type="match status" value="1"/>
</dbReference>
<evidence type="ECO:0000259" key="14">
    <source>
        <dbReference type="PROSITE" id="PS50851"/>
    </source>
</evidence>
<feature type="domain" description="Histidine kinase" evidence="13">
    <location>
        <begin position="394"/>
        <end position="601"/>
    </location>
</feature>
<dbReference type="Gene3D" id="1.20.120.160">
    <property type="entry name" value="HPT domain"/>
    <property type="match status" value="1"/>
</dbReference>
<proteinExistence type="predicted"/>
<dbReference type="InterPro" id="IPR004358">
    <property type="entry name" value="Sig_transdc_His_kin-like_C"/>
</dbReference>
<keyword evidence="9" id="KW-0067">ATP-binding</keyword>
<dbReference type="CDD" id="cd00731">
    <property type="entry name" value="CheA_reg"/>
    <property type="match status" value="1"/>
</dbReference>